<accession>A0A164YER5</accession>
<reference evidence="2 3" key="1">
    <citation type="journal article" date="2016" name="Mol. Biol. Evol.">
        <title>Comparative Genomics of Early-Diverging Mushroom-Forming Fungi Provides Insights into the Origins of Lignocellulose Decay Capabilities.</title>
        <authorList>
            <person name="Nagy L.G."/>
            <person name="Riley R."/>
            <person name="Tritt A."/>
            <person name="Adam C."/>
            <person name="Daum C."/>
            <person name="Floudas D."/>
            <person name="Sun H."/>
            <person name="Yadav J.S."/>
            <person name="Pangilinan J."/>
            <person name="Larsson K.H."/>
            <person name="Matsuura K."/>
            <person name="Barry K."/>
            <person name="Labutti K."/>
            <person name="Kuo R."/>
            <person name="Ohm R.A."/>
            <person name="Bhattacharya S.S."/>
            <person name="Shirouzu T."/>
            <person name="Yoshinaga Y."/>
            <person name="Martin F.M."/>
            <person name="Grigoriev I.V."/>
            <person name="Hibbett D.S."/>
        </authorList>
    </citation>
    <scope>NUCLEOTIDE SEQUENCE [LARGE SCALE GENOMIC DNA]</scope>
    <source>
        <strain evidence="2 3">HHB9708</strain>
    </source>
</reference>
<sequence>MPTRPPTRPYKLSLSIPRLHNHPSPTPKISHRPRASRDMNTQCVTLSDTHFIQNVATTPRLPLIHVQEILQANYGIAVSIADLARLVTYAIRVRSQPNPRLQAPRTPSLYRQRYDISMVNDLWCMDQHDKYVFFPFRNRTPLQRLEHTAYLLLLTRVQHIARLSRTMQAETLLPLLESSNS</sequence>
<evidence type="ECO:0000313" key="3">
    <source>
        <dbReference type="Proteomes" id="UP000076722"/>
    </source>
</evidence>
<name>A0A164YER5_9AGAM</name>
<dbReference type="EMBL" id="KV419398">
    <property type="protein sequence ID" value="KZS96845.1"/>
    <property type="molecule type" value="Genomic_DNA"/>
</dbReference>
<dbReference type="AlphaFoldDB" id="A0A164YER5"/>
<organism evidence="2 3">
    <name type="scientific">Sistotremastrum niveocremeum HHB9708</name>
    <dbReference type="NCBI Taxonomy" id="1314777"/>
    <lineage>
        <taxon>Eukaryota</taxon>
        <taxon>Fungi</taxon>
        <taxon>Dikarya</taxon>
        <taxon>Basidiomycota</taxon>
        <taxon>Agaricomycotina</taxon>
        <taxon>Agaricomycetes</taxon>
        <taxon>Sistotremastrales</taxon>
        <taxon>Sistotremastraceae</taxon>
        <taxon>Sertulicium</taxon>
        <taxon>Sertulicium niveocremeum</taxon>
    </lineage>
</organism>
<evidence type="ECO:0000313" key="2">
    <source>
        <dbReference type="EMBL" id="KZS96845.1"/>
    </source>
</evidence>
<evidence type="ECO:0000256" key="1">
    <source>
        <dbReference type="SAM" id="MobiDB-lite"/>
    </source>
</evidence>
<proteinExistence type="predicted"/>
<feature type="region of interest" description="Disordered" evidence="1">
    <location>
        <begin position="18"/>
        <end position="37"/>
    </location>
</feature>
<keyword evidence="3" id="KW-1185">Reference proteome</keyword>
<protein>
    <submittedName>
        <fullName evidence="2">Uncharacterized protein</fullName>
    </submittedName>
</protein>
<gene>
    <name evidence="2" type="ORF">SISNIDRAFT_482632</name>
</gene>
<dbReference type="Proteomes" id="UP000076722">
    <property type="component" value="Unassembled WGS sequence"/>
</dbReference>